<dbReference type="Proteomes" id="UP000054248">
    <property type="component" value="Unassembled WGS sequence"/>
</dbReference>
<dbReference type="AlphaFoldDB" id="A0A0C3QDX5"/>
<dbReference type="EMBL" id="KN823093">
    <property type="protein sequence ID" value="KIO23109.1"/>
    <property type="molecule type" value="Genomic_DNA"/>
</dbReference>
<evidence type="ECO:0000313" key="1">
    <source>
        <dbReference type="EMBL" id="KIO23109.1"/>
    </source>
</evidence>
<evidence type="ECO:0000313" key="2">
    <source>
        <dbReference type="Proteomes" id="UP000054248"/>
    </source>
</evidence>
<proteinExistence type="predicted"/>
<gene>
    <name evidence="1" type="ORF">M407DRAFT_244933</name>
</gene>
<reference evidence="2" key="2">
    <citation type="submission" date="2015-01" db="EMBL/GenBank/DDBJ databases">
        <title>Evolutionary Origins and Diversification of the Mycorrhizal Mutualists.</title>
        <authorList>
            <consortium name="DOE Joint Genome Institute"/>
            <consortium name="Mycorrhizal Genomics Consortium"/>
            <person name="Kohler A."/>
            <person name="Kuo A."/>
            <person name="Nagy L.G."/>
            <person name="Floudas D."/>
            <person name="Copeland A."/>
            <person name="Barry K.W."/>
            <person name="Cichocki N."/>
            <person name="Veneault-Fourrey C."/>
            <person name="LaButti K."/>
            <person name="Lindquist E.A."/>
            <person name="Lipzen A."/>
            <person name="Lundell T."/>
            <person name="Morin E."/>
            <person name="Murat C."/>
            <person name="Riley R."/>
            <person name="Ohm R."/>
            <person name="Sun H."/>
            <person name="Tunlid A."/>
            <person name="Henrissat B."/>
            <person name="Grigoriev I.V."/>
            <person name="Hibbett D.S."/>
            <person name="Martin F."/>
        </authorList>
    </citation>
    <scope>NUCLEOTIDE SEQUENCE [LARGE SCALE GENOMIC DNA]</scope>
    <source>
        <strain evidence="2">MUT 4182</strain>
    </source>
</reference>
<name>A0A0C3QDX5_9AGAM</name>
<reference evidence="1 2" key="1">
    <citation type="submission" date="2014-04" db="EMBL/GenBank/DDBJ databases">
        <authorList>
            <consortium name="DOE Joint Genome Institute"/>
            <person name="Kuo A."/>
            <person name="Girlanda M."/>
            <person name="Perotto S."/>
            <person name="Kohler A."/>
            <person name="Nagy L.G."/>
            <person name="Floudas D."/>
            <person name="Copeland A."/>
            <person name="Barry K.W."/>
            <person name="Cichocki N."/>
            <person name="Veneault-Fourrey C."/>
            <person name="LaButti K."/>
            <person name="Lindquist E.A."/>
            <person name="Lipzen A."/>
            <person name="Lundell T."/>
            <person name="Morin E."/>
            <person name="Murat C."/>
            <person name="Sun H."/>
            <person name="Tunlid A."/>
            <person name="Henrissat B."/>
            <person name="Grigoriev I.V."/>
            <person name="Hibbett D.S."/>
            <person name="Martin F."/>
            <person name="Nordberg H.P."/>
            <person name="Cantor M.N."/>
            <person name="Hua S.X."/>
        </authorList>
    </citation>
    <scope>NUCLEOTIDE SEQUENCE [LARGE SCALE GENOMIC DNA]</scope>
    <source>
        <strain evidence="1 2">MUT 4182</strain>
    </source>
</reference>
<protein>
    <submittedName>
        <fullName evidence="1">Uncharacterized protein</fullName>
    </submittedName>
</protein>
<organism evidence="1 2">
    <name type="scientific">Tulasnella calospora MUT 4182</name>
    <dbReference type="NCBI Taxonomy" id="1051891"/>
    <lineage>
        <taxon>Eukaryota</taxon>
        <taxon>Fungi</taxon>
        <taxon>Dikarya</taxon>
        <taxon>Basidiomycota</taxon>
        <taxon>Agaricomycotina</taxon>
        <taxon>Agaricomycetes</taxon>
        <taxon>Cantharellales</taxon>
        <taxon>Tulasnellaceae</taxon>
        <taxon>Tulasnella</taxon>
    </lineage>
</organism>
<sequence>MCRRDRMRGPWAEENDEQPLTRWLANCPVARLASTEPVVLRGLRMSRSHAAL</sequence>
<keyword evidence="2" id="KW-1185">Reference proteome</keyword>
<dbReference type="HOGENOM" id="CLU_3088999_0_0_1"/>
<accession>A0A0C3QDX5</accession>